<dbReference type="OrthoDB" id="9790023at2"/>
<dbReference type="PANTHER" id="PTHR12993">
    <property type="entry name" value="N-ACETYLGLUCOSAMINYL-PHOSPHATIDYLINOSITOL DE-N-ACETYLASE-RELATED"/>
    <property type="match status" value="1"/>
</dbReference>
<evidence type="ECO:0000313" key="1">
    <source>
        <dbReference type="EMBL" id="RIH66972.1"/>
    </source>
</evidence>
<name>A0A399D9I4_9BACT</name>
<sequence length="250" mass="28341">MEKRVLGLFAHPDDAELMCAGTLSLMRKLGWEVHIATMAPGDKGTVEYNRAEISAIRKAEAKKSAELIGGTYHCLEFEDVYILYDRETVNAASALIRKVKPSIVFTASPSDYMVDHEMTSMVAQTACFCCGIKNLEVEEPTFEPVPYLYYCDAMEGKDKLGQPLQPSMYVDISEDMPVKEKMLGCHESQRNWLLEHHKMDEYILAMKRFAAIRGKEIGTEYAEGFRQHLGHGYPQDNILQEILGKHIRVI</sequence>
<dbReference type="Gene3D" id="3.40.50.10320">
    <property type="entry name" value="LmbE-like"/>
    <property type="match status" value="1"/>
</dbReference>
<dbReference type="AlphaFoldDB" id="A0A399D9I4"/>
<dbReference type="Pfam" id="PF02585">
    <property type="entry name" value="PIG-L"/>
    <property type="match status" value="1"/>
</dbReference>
<gene>
    <name evidence="1" type="ORF">D1164_00640</name>
</gene>
<dbReference type="RefSeq" id="WP_119347998.1">
    <property type="nucleotide sequence ID" value="NZ_QWET01000001.1"/>
</dbReference>
<dbReference type="SUPFAM" id="SSF102588">
    <property type="entry name" value="LmbE-like"/>
    <property type="match status" value="1"/>
</dbReference>
<dbReference type="InterPro" id="IPR003737">
    <property type="entry name" value="GlcNAc_PI_deacetylase-related"/>
</dbReference>
<evidence type="ECO:0000313" key="2">
    <source>
        <dbReference type="Proteomes" id="UP000266441"/>
    </source>
</evidence>
<comment type="caution">
    <text evidence="1">The sequence shown here is derived from an EMBL/GenBank/DDBJ whole genome shotgun (WGS) entry which is preliminary data.</text>
</comment>
<dbReference type="InterPro" id="IPR024078">
    <property type="entry name" value="LmbE-like_dom_sf"/>
</dbReference>
<dbReference type="EMBL" id="QWET01000001">
    <property type="protein sequence ID" value="RIH66972.1"/>
    <property type="molecule type" value="Genomic_DNA"/>
</dbReference>
<reference evidence="1 2" key="1">
    <citation type="journal article" date="2015" name="Int. J. Syst. Evol. Microbiol.">
        <title>Mariniphaga sediminis sp. nov., isolated from coastal sediment.</title>
        <authorList>
            <person name="Wang F.Q."/>
            <person name="Shen Q.Y."/>
            <person name="Chen G.J."/>
            <person name="Du Z.J."/>
        </authorList>
    </citation>
    <scope>NUCLEOTIDE SEQUENCE [LARGE SCALE GENOMIC DNA]</scope>
    <source>
        <strain evidence="1 2">SY21</strain>
    </source>
</reference>
<proteinExistence type="predicted"/>
<dbReference type="Proteomes" id="UP000266441">
    <property type="component" value="Unassembled WGS sequence"/>
</dbReference>
<dbReference type="PANTHER" id="PTHR12993:SF11">
    <property type="entry name" value="N-ACETYLGLUCOSAMINYL-PHOSPHATIDYLINOSITOL DE-N-ACETYLASE"/>
    <property type="match status" value="1"/>
</dbReference>
<protein>
    <submittedName>
        <fullName evidence="1">PIG-L family deacetylase</fullName>
    </submittedName>
</protein>
<dbReference type="GO" id="GO:0016811">
    <property type="term" value="F:hydrolase activity, acting on carbon-nitrogen (but not peptide) bonds, in linear amides"/>
    <property type="evidence" value="ECO:0007669"/>
    <property type="project" value="TreeGrafter"/>
</dbReference>
<keyword evidence="2" id="KW-1185">Reference proteome</keyword>
<organism evidence="1 2">
    <name type="scientific">Mariniphaga sediminis</name>
    <dbReference type="NCBI Taxonomy" id="1628158"/>
    <lineage>
        <taxon>Bacteria</taxon>
        <taxon>Pseudomonadati</taxon>
        <taxon>Bacteroidota</taxon>
        <taxon>Bacteroidia</taxon>
        <taxon>Marinilabiliales</taxon>
        <taxon>Prolixibacteraceae</taxon>
        <taxon>Mariniphaga</taxon>
    </lineage>
</organism>
<accession>A0A399D9I4</accession>